<evidence type="ECO:0000259" key="15">
    <source>
        <dbReference type="PROSITE" id="PS51198"/>
    </source>
</evidence>
<dbReference type="Gene3D" id="3.40.50.300">
    <property type="entry name" value="P-loop containing nucleotide triphosphate hydrolases"/>
    <property type="match status" value="4"/>
</dbReference>
<dbReference type="InterPro" id="IPR011604">
    <property type="entry name" value="PDDEXK-like_dom_sf"/>
</dbReference>
<evidence type="ECO:0000256" key="10">
    <source>
        <dbReference type="ARBA" id="ARBA00023235"/>
    </source>
</evidence>
<dbReference type="SUPFAM" id="SSF52980">
    <property type="entry name" value="Restriction endonuclease-like"/>
    <property type="match status" value="1"/>
</dbReference>
<dbReference type="HAMAP" id="MF_01451">
    <property type="entry name" value="AddA"/>
    <property type="match status" value="1"/>
</dbReference>
<evidence type="ECO:0000256" key="2">
    <source>
        <dbReference type="ARBA" id="ARBA00022741"/>
    </source>
</evidence>
<dbReference type="PROSITE" id="PS51217">
    <property type="entry name" value="UVRD_HELICASE_CTER"/>
    <property type="match status" value="1"/>
</dbReference>
<dbReference type="PANTHER" id="PTHR11070">
    <property type="entry name" value="UVRD / RECB / PCRA DNA HELICASE FAMILY MEMBER"/>
    <property type="match status" value="1"/>
</dbReference>
<keyword evidence="8 13" id="KW-0238">DNA-binding</keyword>
<feature type="domain" description="UvrD-like helicase ATP-binding" evidence="15">
    <location>
        <begin position="2"/>
        <end position="472"/>
    </location>
</feature>
<sequence length="1246" mass="139978">MPKFTPNQQRAVVESGHNILVSASAGSGKTTVLVARVIEKILSPTDPVSVDQLLIVTFTEAAAREMRDRIEVALKDAIQKPENAARLTYLQQQLILLPNANISTLHAFALRLIENYYHVIDLDPQFRLLADTAEVELMQQDVLEIVFNDLYETDDQFGDLVETLSTDRNDNGMQQAVLELYDFANARPDFDGWLDTLAQHYALADGHFVASDFYKSKLQPELKSTLARSVEQYNNAILELQVFDDDKNIAKRLAQFQEEATLLNAVTGQLLTGEWDEIRQTIANFAWPTIQGRAGKDMDPDAKDALTLSKNIRDNVKTEMTKLRDDFFLLDENSLLQVLAKTGDAVAELVKVVKAFTAAFNATKRKKQVLDFSDLEHFALEILSDNVTAQTLQARFREVMVDEYQDINPLQETVLSALSNGHNMFMVGDVKQSIYGFRLADPSLFTAKYEKFGESDNQDGQRIVLAENFRSQANVTNFTNLIFTQLMDKQLGDLSYDGPAKLVAGATDYPSELPQTATMMVYLEEAGDEVTDTAQVVPDKMTGQLLIVAQQIQQLITAGEVYDRKAQAMRPVQWSDIAILESTRKANLKLLDIFKQENIPVAINDADNYFQTTEINVMLSLLQVIDNPYQDIPLVATLRSPIVGLDENGLALIRAVKKSGNFYEALQLFLEKFADAGSEIEAMSGTFGRQVNEQLTKFMTQLATWREAAQQNKLVELIWRVYEDTGYLEYVGGMPAGLQRQANLHALYERAQSFEQSSYIGLFRFISYVEQLRKNDKDLAVASAEVTENAVQVMTIHGSKGLEFPIVFLLDATHKFNEMDLRQNLIIDADEGVAMTYMEPTTRLLMDTPQQALIRLKQKRRIWAEQMRVLYVALTRAEQQLYIVGAYDSAQQVKDRWLQGDLTPDLVLPEYVRLKANNFMDWLGMGIVRHPNFPTIFDEVTPNRKLVANPSEMQVEFFDGTKVQALHVAGGMNPLGAENSVEPEQHAAVSADFEQMRQILEYQYNHVAATQTTAYQSVSEVKRLFDDPDVLQAPQLVLDGAGQSEGNRLVADNDFAQPEFIAQGENRPSATAVGSATHLVLQQLDLTKPITRAVIEAEIDRLVQQQIITNDIGTLIRVDTLLTLFTSSFGKQLQANAATVKREQPFSLLMHARDIYQNYSGGDERILIHGIMDGYFTTPDQQVVLFDYKTDYIRPNNKVGGQAELLARYQGQLRLYAKALAAMQSLPVSHVVLYSLSLGEAIELKI</sequence>
<reference evidence="18" key="1">
    <citation type="submission" date="2019-03" db="EMBL/GenBank/DDBJ databases">
        <title>Weissella sp. 26KH-42 Genome sequencing.</title>
        <authorList>
            <person name="Heo J."/>
            <person name="Kim S.-J."/>
            <person name="Kim J.-S."/>
            <person name="Hong S.-B."/>
            <person name="Kwon S.-W."/>
        </authorList>
    </citation>
    <scope>NUCLEOTIDE SEQUENCE [LARGE SCALE GENOMIC DNA]</scope>
    <source>
        <strain evidence="18">26KH-42</strain>
    </source>
</reference>
<dbReference type="PANTHER" id="PTHR11070:SF48">
    <property type="entry name" value="ATP-DEPENDENT HELICASE_NUCLEASE SUBUNIT A"/>
    <property type="match status" value="1"/>
</dbReference>
<comment type="function">
    <text evidence="13">The heterodimer acts as both an ATP-dependent DNA helicase and an ATP-dependent, dual-direction single-stranded exonuclease. Recognizes the chi site generating a DNA molecule suitable for the initiation of homologous recombination. The AddA nuclease domain is required for chi fragment generation; this subunit has the helicase and 3' -&gt; 5' nuclease activities.</text>
</comment>
<dbReference type="InterPro" id="IPR011335">
    <property type="entry name" value="Restrct_endonuc-II-like"/>
</dbReference>
<dbReference type="KEGG" id="wei:EQG49_12545"/>
<name>A0A4P6YWP5_9LACO</name>
<proteinExistence type="inferred from homology"/>
<gene>
    <name evidence="13 17" type="primary">addA</name>
    <name evidence="17" type="ORF">EQG49_12545</name>
</gene>
<evidence type="ECO:0000256" key="13">
    <source>
        <dbReference type="HAMAP-Rule" id="MF_01451"/>
    </source>
</evidence>
<dbReference type="OrthoDB" id="9810135at2"/>
<dbReference type="Pfam" id="PF13361">
    <property type="entry name" value="UvrD_C"/>
    <property type="match status" value="1"/>
</dbReference>
<dbReference type="Pfam" id="PF00580">
    <property type="entry name" value="UvrD-helicase"/>
    <property type="match status" value="1"/>
</dbReference>
<dbReference type="EC" id="5.6.2.4" evidence="13"/>
<evidence type="ECO:0000259" key="16">
    <source>
        <dbReference type="PROSITE" id="PS51217"/>
    </source>
</evidence>
<keyword evidence="10 13" id="KW-0413">Isomerase</keyword>
<keyword evidence="4 13" id="KW-0378">Hydrolase</keyword>
<dbReference type="GO" id="GO:0033202">
    <property type="term" value="C:DNA helicase complex"/>
    <property type="evidence" value="ECO:0007669"/>
    <property type="project" value="TreeGrafter"/>
</dbReference>
<comment type="catalytic activity">
    <reaction evidence="12 13">
        <text>ATP + H2O = ADP + phosphate + H(+)</text>
        <dbReference type="Rhea" id="RHEA:13065"/>
        <dbReference type="ChEBI" id="CHEBI:15377"/>
        <dbReference type="ChEBI" id="CHEBI:15378"/>
        <dbReference type="ChEBI" id="CHEBI:30616"/>
        <dbReference type="ChEBI" id="CHEBI:43474"/>
        <dbReference type="ChEBI" id="CHEBI:456216"/>
        <dbReference type="EC" id="5.6.2.4"/>
    </reaction>
</comment>
<comment type="cofactor">
    <cofactor evidence="13">
        <name>Mg(2+)</name>
        <dbReference type="ChEBI" id="CHEBI:18420"/>
    </cofactor>
</comment>
<dbReference type="SUPFAM" id="SSF52540">
    <property type="entry name" value="P-loop containing nucleoside triphosphate hydrolases"/>
    <property type="match status" value="1"/>
</dbReference>
<evidence type="ECO:0000313" key="17">
    <source>
        <dbReference type="EMBL" id="QBO37226.1"/>
    </source>
</evidence>
<dbReference type="GO" id="GO:0005829">
    <property type="term" value="C:cytosol"/>
    <property type="evidence" value="ECO:0007669"/>
    <property type="project" value="TreeGrafter"/>
</dbReference>
<comment type="catalytic activity">
    <reaction evidence="11 13">
        <text>Couples ATP hydrolysis with the unwinding of duplex DNA by translocating in the 3'-5' direction.</text>
        <dbReference type="EC" id="5.6.2.4"/>
    </reaction>
</comment>
<evidence type="ECO:0000256" key="11">
    <source>
        <dbReference type="ARBA" id="ARBA00034617"/>
    </source>
</evidence>
<evidence type="ECO:0000256" key="5">
    <source>
        <dbReference type="ARBA" id="ARBA00022806"/>
    </source>
</evidence>
<dbReference type="RefSeq" id="WP_133364303.1">
    <property type="nucleotide sequence ID" value="NZ_CP037940.1"/>
</dbReference>
<keyword evidence="2 13" id="KW-0547">Nucleotide-binding</keyword>
<evidence type="ECO:0000313" key="18">
    <source>
        <dbReference type="Proteomes" id="UP000292886"/>
    </source>
</evidence>
<dbReference type="InterPro" id="IPR000212">
    <property type="entry name" value="DNA_helicase_UvrD/REP"/>
</dbReference>
<feature type="domain" description="UvrD-like helicase C-terminal" evidence="16">
    <location>
        <begin position="500"/>
        <end position="801"/>
    </location>
</feature>
<evidence type="ECO:0000256" key="14">
    <source>
        <dbReference type="PROSITE-ProRule" id="PRU00560"/>
    </source>
</evidence>
<protein>
    <recommendedName>
        <fullName evidence="13">ATP-dependent helicase/nuclease subunit A</fullName>
        <ecNumber evidence="13">3.1.-.-</ecNumber>
        <ecNumber evidence="13">5.6.2.4</ecNumber>
    </recommendedName>
    <alternativeName>
        <fullName evidence="13">ATP-dependent helicase/nuclease AddA</fullName>
    </alternativeName>
    <alternativeName>
        <fullName evidence="13">DNA 3'-5' helicase AddA</fullName>
    </alternativeName>
</protein>
<keyword evidence="7 13" id="KW-0067">ATP-binding</keyword>
<comment type="similarity">
    <text evidence="13">Belongs to the helicase family. AddA subfamily.</text>
</comment>
<keyword evidence="18" id="KW-1185">Reference proteome</keyword>
<dbReference type="InterPro" id="IPR014152">
    <property type="entry name" value="AddA"/>
</dbReference>
<dbReference type="GO" id="GO:0043138">
    <property type="term" value="F:3'-5' DNA helicase activity"/>
    <property type="evidence" value="ECO:0007669"/>
    <property type="project" value="UniProtKB-UniRule"/>
</dbReference>
<evidence type="ECO:0000256" key="4">
    <source>
        <dbReference type="ARBA" id="ARBA00022801"/>
    </source>
</evidence>
<dbReference type="GO" id="GO:0003690">
    <property type="term" value="F:double-stranded DNA binding"/>
    <property type="evidence" value="ECO:0007669"/>
    <property type="project" value="UniProtKB-UniRule"/>
</dbReference>
<dbReference type="EMBL" id="CP037940">
    <property type="protein sequence ID" value="QBO37226.1"/>
    <property type="molecule type" value="Genomic_DNA"/>
</dbReference>
<evidence type="ECO:0000256" key="8">
    <source>
        <dbReference type="ARBA" id="ARBA00023125"/>
    </source>
</evidence>
<evidence type="ECO:0000256" key="3">
    <source>
        <dbReference type="ARBA" id="ARBA00022763"/>
    </source>
</evidence>
<dbReference type="NCBIfam" id="TIGR02785">
    <property type="entry name" value="addA_Gpos"/>
    <property type="match status" value="1"/>
</dbReference>
<accession>A0A4P6YWP5</accession>
<dbReference type="Proteomes" id="UP000292886">
    <property type="component" value="Chromosome"/>
</dbReference>
<dbReference type="GO" id="GO:0000724">
    <property type="term" value="P:double-strand break repair via homologous recombination"/>
    <property type="evidence" value="ECO:0007669"/>
    <property type="project" value="UniProtKB-UniRule"/>
</dbReference>
<evidence type="ECO:0000256" key="1">
    <source>
        <dbReference type="ARBA" id="ARBA00022722"/>
    </source>
</evidence>
<dbReference type="CDD" id="cd17932">
    <property type="entry name" value="DEXQc_UvrD"/>
    <property type="match status" value="1"/>
</dbReference>
<dbReference type="EC" id="3.1.-.-" evidence="13"/>
<keyword evidence="9 13" id="KW-0234">DNA repair</keyword>
<keyword evidence="5 13" id="KW-0347">Helicase</keyword>
<evidence type="ECO:0000256" key="7">
    <source>
        <dbReference type="ARBA" id="ARBA00022840"/>
    </source>
</evidence>
<dbReference type="InterPro" id="IPR014017">
    <property type="entry name" value="DNA_helicase_UvrD-like_C"/>
</dbReference>
<comment type="subunit">
    <text evidence="13">Heterodimer of AddA and AddB/RexB.</text>
</comment>
<keyword evidence="6 13" id="KW-0269">Exonuclease</keyword>
<evidence type="ECO:0000256" key="9">
    <source>
        <dbReference type="ARBA" id="ARBA00023204"/>
    </source>
</evidence>
<dbReference type="GO" id="GO:0016887">
    <property type="term" value="F:ATP hydrolysis activity"/>
    <property type="evidence" value="ECO:0007669"/>
    <property type="project" value="RHEA"/>
</dbReference>
<dbReference type="GO" id="GO:0005524">
    <property type="term" value="F:ATP binding"/>
    <property type="evidence" value="ECO:0007669"/>
    <property type="project" value="UniProtKB-UniRule"/>
</dbReference>
<keyword evidence="1 13" id="KW-0540">Nuclease</keyword>
<dbReference type="PROSITE" id="PS51198">
    <property type="entry name" value="UVRD_HELICASE_ATP_BIND"/>
    <property type="match status" value="1"/>
</dbReference>
<dbReference type="InterPro" id="IPR014016">
    <property type="entry name" value="UvrD-like_ATP-bd"/>
</dbReference>
<dbReference type="Gene3D" id="1.10.486.10">
    <property type="entry name" value="PCRA, domain 4"/>
    <property type="match status" value="1"/>
</dbReference>
<dbReference type="InterPro" id="IPR027417">
    <property type="entry name" value="P-loop_NTPase"/>
</dbReference>
<organism evidence="17 18">
    <name type="scientific">Periweissella cryptocerci</name>
    <dbReference type="NCBI Taxonomy" id="2506420"/>
    <lineage>
        <taxon>Bacteria</taxon>
        <taxon>Bacillati</taxon>
        <taxon>Bacillota</taxon>
        <taxon>Bacilli</taxon>
        <taxon>Lactobacillales</taxon>
        <taxon>Lactobacillaceae</taxon>
        <taxon>Periweissella</taxon>
    </lineage>
</organism>
<evidence type="ECO:0000256" key="6">
    <source>
        <dbReference type="ARBA" id="ARBA00022839"/>
    </source>
</evidence>
<dbReference type="Gene3D" id="3.90.320.10">
    <property type="match status" value="1"/>
</dbReference>
<dbReference type="GO" id="GO:0008408">
    <property type="term" value="F:3'-5' exonuclease activity"/>
    <property type="evidence" value="ECO:0007669"/>
    <property type="project" value="UniProtKB-UniRule"/>
</dbReference>
<feature type="binding site" evidence="14">
    <location>
        <begin position="23"/>
        <end position="30"/>
    </location>
    <ligand>
        <name>ATP</name>
        <dbReference type="ChEBI" id="CHEBI:30616"/>
    </ligand>
</feature>
<evidence type="ECO:0000256" key="12">
    <source>
        <dbReference type="ARBA" id="ARBA00048988"/>
    </source>
</evidence>
<dbReference type="AlphaFoldDB" id="A0A4P6YWP5"/>
<keyword evidence="3 13" id="KW-0227">DNA damage</keyword>